<dbReference type="Proteomes" id="UP000002640">
    <property type="component" value="Unassembled WGS sequence"/>
</dbReference>
<dbReference type="AlphaFoldDB" id="G5AAF3"/>
<gene>
    <name evidence="2" type="ORF">PHYSODRAFT_308225</name>
    <name evidence="3" type="ORF">PHYSODRAFT_340653</name>
</gene>
<evidence type="ECO:0000256" key="1">
    <source>
        <dbReference type="SAM" id="MobiDB-lite"/>
    </source>
</evidence>
<dbReference type="EMBL" id="JH159180">
    <property type="protein sequence ID" value="EGZ04538.1"/>
    <property type="molecule type" value="Genomic_DNA"/>
</dbReference>
<feature type="region of interest" description="Disordered" evidence="1">
    <location>
        <begin position="52"/>
        <end position="110"/>
    </location>
</feature>
<organism evidence="4">
    <name type="scientific">Phytophthora sojae (strain P6497)</name>
    <name type="common">Soybean stem and root rot agent</name>
    <name type="synonym">Phytophthora megasperma f. sp. glycines</name>
    <dbReference type="NCBI Taxonomy" id="1094619"/>
    <lineage>
        <taxon>Eukaryota</taxon>
        <taxon>Sar</taxon>
        <taxon>Stramenopiles</taxon>
        <taxon>Oomycota</taxon>
        <taxon>Peronosporomycetes</taxon>
        <taxon>Peronosporales</taxon>
        <taxon>Peronosporaceae</taxon>
        <taxon>Phytophthora</taxon>
    </lineage>
</organism>
<name>G5AAF3_PHYSP</name>
<evidence type="ECO:0000313" key="3">
    <source>
        <dbReference type="EMBL" id="EGZ07582.1"/>
    </source>
</evidence>
<protein>
    <submittedName>
        <fullName evidence="3">Uncharacterized protein</fullName>
    </submittedName>
</protein>
<dbReference type="RefSeq" id="XP_009537148.1">
    <property type="nucleotide sequence ID" value="XM_009538853.1"/>
</dbReference>
<reference evidence="3" key="2">
    <citation type="submission" date="2011-09" db="EMBL/GenBank/DDBJ databases">
        <authorList>
            <consortium name="US DOE Joint Genome Institute (JGI-PGF)"/>
            <person name="Aerts A."/>
            <person name="Grimwood J."/>
            <person name="Schmutz J."/>
            <person name="Lucas S."/>
            <person name="Hammon N."/>
            <person name="Glavina del Rio T."/>
            <person name="Dalin E."/>
            <person name="Tice H."/>
            <person name="Pitluck S."/>
            <person name="Dehal P."/>
            <person name="Chapman J."/>
            <person name="Putman N.H."/>
            <person name="Salamov A.A."/>
            <person name="Terry A."/>
            <person name="Rokhsar D.S."/>
            <person name="Boore J.L."/>
            <person name="Tripathy S."/>
            <person name="Tyler B.M."/>
            <person name="Grigoriev I.V."/>
        </authorList>
    </citation>
    <scope>NUCLEOTIDE SEQUENCE</scope>
    <source>
        <strain evidence="3">P6497</strain>
    </source>
</reference>
<reference evidence="3 4" key="1">
    <citation type="journal article" date="2006" name="Science">
        <title>Phytophthora genome sequences uncover evolutionary origins and mechanisms of pathogenesis.</title>
        <authorList>
            <person name="Tyler B.M."/>
            <person name="Tripathy S."/>
            <person name="Zhang X."/>
            <person name="Dehal P."/>
            <person name="Jiang R.H."/>
            <person name="Aerts A."/>
            <person name="Arredondo F.D."/>
            <person name="Baxter L."/>
            <person name="Bensasson D."/>
            <person name="Beynon J.L."/>
            <person name="Chapman J."/>
            <person name="Damasceno C.M."/>
            <person name="Dorrance A.E."/>
            <person name="Dou D."/>
            <person name="Dickerman A.W."/>
            <person name="Dubchak I.L."/>
            <person name="Garbelotto M."/>
            <person name="Gijzen M."/>
            <person name="Gordon S.G."/>
            <person name="Govers F."/>
            <person name="Grunwald N.J."/>
            <person name="Huang W."/>
            <person name="Ivors K.L."/>
            <person name="Jones R.W."/>
            <person name="Kamoun S."/>
            <person name="Krampis K."/>
            <person name="Lamour K.H."/>
            <person name="Lee M.K."/>
            <person name="McDonald W.H."/>
            <person name="Medina M."/>
            <person name="Meijer H.J."/>
            <person name="Nordberg E.K."/>
            <person name="Maclean D.J."/>
            <person name="Ospina-Giraldo M.D."/>
            <person name="Morris P.F."/>
            <person name="Phuntumart V."/>
            <person name="Putnam N.H."/>
            <person name="Rash S."/>
            <person name="Rose J.K."/>
            <person name="Sakihama Y."/>
            <person name="Salamov A.A."/>
            <person name="Savidor A."/>
            <person name="Scheuring C.F."/>
            <person name="Smith B.M."/>
            <person name="Sobral B.W."/>
            <person name="Terry A."/>
            <person name="Torto-Alalibo T.A."/>
            <person name="Win J."/>
            <person name="Xu Z."/>
            <person name="Zhang H."/>
            <person name="Grigoriev I.V."/>
            <person name="Rokhsar D.S."/>
            <person name="Boore J.L."/>
        </authorList>
    </citation>
    <scope>NUCLEOTIDE SEQUENCE [LARGE SCALE GENOMIC DNA]</scope>
    <source>
        <strain evidence="3 4">P6497</strain>
    </source>
</reference>
<evidence type="ECO:0000313" key="4">
    <source>
        <dbReference type="Proteomes" id="UP000002640"/>
    </source>
</evidence>
<keyword evidence="4" id="KW-1185">Reference proteome</keyword>
<sequence length="110" mass="11694">MGRGHVAFPLPFPNLPRAHQVSLSTPAMQLINIVAVTVIATTLCFAPANASANVDAQKDPPTARKLYYPTPSPAANGAMKNTPTVRKLYYPTPSPVANGVQKDTPTARKL</sequence>
<dbReference type="KEGG" id="psoj:PHYSODRAFT_340653"/>
<proteinExistence type="predicted"/>
<dbReference type="GeneID" id="20647948"/>
<evidence type="ECO:0000313" key="2">
    <source>
        <dbReference type="EMBL" id="EGZ04538.1"/>
    </source>
</evidence>
<accession>G5AAF3</accession>
<dbReference type="InParanoid" id="G5AAF3"/>
<dbReference type="GeneID" id="20643005"/>
<dbReference type="EMBL" id="JH159162">
    <property type="protein sequence ID" value="EGZ07582.1"/>
    <property type="molecule type" value="Genomic_DNA"/>
</dbReference>
<dbReference type="RefSeq" id="XP_009540034.1">
    <property type="nucleotide sequence ID" value="XM_009541739.1"/>
</dbReference>
<dbReference type="KEGG" id="psoj:PHYSODRAFT_308225"/>